<evidence type="ECO:0000256" key="2">
    <source>
        <dbReference type="SAM" id="Phobius"/>
    </source>
</evidence>
<evidence type="ECO:0000313" key="4">
    <source>
        <dbReference type="Proteomes" id="UP000050331"/>
    </source>
</evidence>
<dbReference type="AlphaFoldDB" id="A0A0U3W3H0"/>
<dbReference type="STRING" id="1472767.AOX59_03290"/>
<keyword evidence="2" id="KW-0812">Transmembrane</keyword>
<dbReference type="EMBL" id="CP013862">
    <property type="protein sequence ID" value="ALX47712.1"/>
    <property type="molecule type" value="Genomic_DNA"/>
</dbReference>
<accession>A0A0U3W3H0</accession>
<feature type="transmembrane region" description="Helical" evidence="2">
    <location>
        <begin position="9"/>
        <end position="27"/>
    </location>
</feature>
<dbReference type="KEGG" id="lao:AOX59_03290"/>
<reference evidence="3 4" key="1">
    <citation type="submission" date="2016-01" db="EMBL/GenBank/DDBJ databases">
        <title>Complete genome sequence of strain Lentibacillus amyloliquefaciens LAM0015T isolated from saline sediment.</title>
        <authorList>
            <person name="Wang J.-L."/>
            <person name="He M.-X."/>
        </authorList>
    </citation>
    <scope>NUCLEOTIDE SEQUENCE [LARGE SCALE GENOMIC DNA]</scope>
    <source>
        <strain evidence="3 4">LAM0015</strain>
    </source>
</reference>
<feature type="compositionally biased region" description="Basic and acidic residues" evidence="1">
    <location>
        <begin position="62"/>
        <end position="81"/>
    </location>
</feature>
<gene>
    <name evidence="3" type="ORF">AOX59_03290</name>
</gene>
<keyword evidence="2" id="KW-1133">Transmembrane helix</keyword>
<sequence length="228" mass="26554">MSPKIKNKIIYSVMAIVIALFIFAIFVGNHAKQQEAEGKSEAYQPEQDEQSQAVRQYSAEAEQTHENKEANNEPISEQHRKLDIEIPKAEMLEKSEGKYDDYFSREEIEKSRETARLFTKNFYELNGEELMSHVKNAEPYMTANMYQTLIEQTPRPTAAVYNKEVESLDVYEPYDLSKEQLIWKVHVKGNVYDKKGNKTADERKDFTIKTTKVEGTFKVENYMLNVPF</sequence>
<organism evidence="3 4">
    <name type="scientific">Lentibacillus amyloliquefaciens</name>
    <dbReference type="NCBI Taxonomy" id="1472767"/>
    <lineage>
        <taxon>Bacteria</taxon>
        <taxon>Bacillati</taxon>
        <taxon>Bacillota</taxon>
        <taxon>Bacilli</taxon>
        <taxon>Bacillales</taxon>
        <taxon>Bacillaceae</taxon>
        <taxon>Lentibacillus</taxon>
    </lineage>
</organism>
<keyword evidence="4" id="KW-1185">Reference proteome</keyword>
<dbReference type="Proteomes" id="UP000050331">
    <property type="component" value="Chromosome"/>
</dbReference>
<dbReference type="RefSeq" id="WP_068441794.1">
    <property type="nucleotide sequence ID" value="NZ_CP013862.1"/>
</dbReference>
<evidence type="ECO:0000313" key="3">
    <source>
        <dbReference type="EMBL" id="ALX47712.1"/>
    </source>
</evidence>
<feature type="region of interest" description="Disordered" evidence="1">
    <location>
        <begin position="37"/>
        <end position="81"/>
    </location>
</feature>
<protein>
    <submittedName>
        <fullName evidence="3">Uncharacterized protein</fullName>
    </submittedName>
</protein>
<evidence type="ECO:0000256" key="1">
    <source>
        <dbReference type="SAM" id="MobiDB-lite"/>
    </source>
</evidence>
<dbReference type="OrthoDB" id="2973568at2"/>
<name>A0A0U3W3H0_9BACI</name>
<proteinExistence type="predicted"/>
<keyword evidence="2" id="KW-0472">Membrane</keyword>